<dbReference type="EMBL" id="UINC01131313">
    <property type="protein sequence ID" value="SVD12935.1"/>
    <property type="molecule type" value="Genomic_DNA"/>
</dbReference>
<dbReference type="InterPro" id="IPR023393">
    <property type="entry name" value="START-like_dom_sf"/>
</dbReference>
<dbReference type="SUPFAM" id="SSF55961">
    <property type="entry name" value="Bet v1-like"/>
    <property type="match status" value="1"/>
</dbReference>
<dbReference type="AlphaFoldDB" id="A0A382STW4"/>
<accession>A0A382STW4</accession>
<organism evidence="1">
    <name type="scientific">marine metagenome</name>
    <dbReference type="NCBI Taxonomy" id="408172"/>
    <lineage>
        <taxon>unclassified sequences</taxon>
        <taxon>metagenomes</taxon>
        <taxon>ecological metagenomes</taxon>
    </lineage>
</organism>
<sequence>MVDPLWLLALAYQPATSVEHRQVEVVVLSLMTETVSVSRGIAAPAEEVWALVTDLTAMGRWSPENRGGTWMDGATGPAVGARFRGRNGRGKRVWPTVVTVSECDQPRRFAFELRIGRLGGADWIYDIEPVDQGCLV</sequence>
<evidence type="ECO:0008006" key="2">
    <source>
        <dbReference type="Google" id="ProtNLM"/>
    </source>
</evidence>
<protein>
    <recommendedName>
        <fullName evidence="2">SRPBCC family protein</fullName>
    </recommendedName>
</protein>
<dbReference type="InterPro" id="IPR019587">
    <property type="entry name" value="Polyketide_cyclase/dehydratase"/>
</dbReference>
<dbReference type="Pfam" id="PF10604">
    <property type="entry name" value="Polyketide_cyc2"/>
    <property type="match status" value="1"/>
</dbReference>
<evidence type="ECO:0000313" key="1">
    <source>
        <dbReference type="EMBL" id="SVD12935.1"/>
    </source>
</evidence>
<reference evidence="1" key="1">
    <citation type="submission" date="2018-05" db="EMBL/GenBank/DDBJ databases">
        <authorList>
            <person name="Lanie J.A."/>
            <person name="Ng W.-L."/>
            <person name="Kazmierczak K.M."/>
            <person name="Andrzejewski T.M."/>
            <person name="Davidsen T.M."/>
            <person name="Wayne K.J."/>
            <person name="Tettelin H."/>
            <person name="Glass J.I."/>
            <person name="Rusch D."/>
            <person name="Podicherti R."/>
            <person name="Tsui H.-C.T."/>
            <person name="Winkler M.E."/>
        </authorList>
    </citation>
    <scope>NUCLEOTIDE SEQUENCE</scope>
</reference>
<dbReference type="Gene3D" id="3.30.530.20">
    <property type="match status" value="1"/>
</dbReference>
<dbReference type="CDD" id="cd07812">
    <property type="entry name" value="SRPBCC"/>
    <property type="match status" value="1"/>
</dbReference>
<proteinExistence type="predicted"/>
<name>A0A382STW4_9ZZZZ</name>
<gene>
    <name evidence="1" type="ORF">METZ01_LOCUS365789</name>
</gene>
<feature type="non-terminal residue" evidence="1">
    <location>
        <position position="136"/>
    </location>
</feature>